<dbReference type="Pfam" id="PF12900">
    <property type="entry name" value="Pyridox_ox_2"/>
    <property type="match status" value="1"/>
</dbReference>
<reference evidence="1 2" key="1">
    <citation type="submission" date="2018-05" db="EMBL/GenBank/DDBJ databases">
        <title>Genome sequencing and assembly of the regulated plant pathogen Lachnellula willkommii and related sister species for the development of diagnostic species identification markers.</title>
        <authorList>
            <person name="Giroux E."/>
            <person name="Bilodeau G."/>
        </authorList>
    </citation>
    <scope>NUCLEOTIDE SEQUENCE [LARGE SCALE GENOMIC DNA]</scope>
    <source>
        <strain evidence="1 2">CBS 268.59</strain>
    </source>
</reference>
<dbReference type="PANTHER" id="PTHR34071:SF2">
    <property type="entry name" value="FLAVIN-NUCLEOTIDE-BINDING PROTEIN"/>
    <property type="match status" value="1"/>
</dbReference>
<dbReference type="OrthoDB" id="444432at2759"/>
<dbReference type="EMBL" id="QGMK01001088">
    <property type="protein sequence ID" value="TVY73405.1"/>
    <property type="molecule type" value="Genomic_DNA"/>
</dbReference>
<dbReference type="Gene3D" id="2.30.110.10">
    <property type="entry name" value="Electron Transport, Fmn-binding Protein, Chain A"/>
    <property type="match status" value="1"/>
</dbReference>
<dbReference type="InterPro" id="IPR012349">
    <property type="entry name" value="Split_barrel_FMN-bd"/>
</dbReference>
<protein>
    <recommendedName>
        <fullName evidence="3">Flavin-nucleotide-binding protein</fullName>
    </recommendedName>
</protein>
<accession>A0A8T9C1T0</accession>
<dbReference type="AlphaFoldDB" id="A0A8T9C1T0"/>
<evidence type="ECO:0000313" key="1">
    <source>
        <dbReference type="EMBL" id="TVY73405.1"/>
    </source>
</evidence>
<dbReference type="Proteomes" id="UP000469558">
    <property type="component" value="Unassembled WGS sequence"/>
</dbReference>
<comment type="caution">
    <text evidence="1">The sequence shown here is derived from an EMBL/GenBank/DDBJ whole genome shotgun (WGS) entry which is preliminary data.</text>
</comment>
<dbReference type="PANTHER" id="PTHR34071">
    <property type="entry name" value="5-NITROIMIDAZOLE ANTIBIOTICS RESISTANCE PROTEIN, NIMA-FAMILY-RELATED PROTEIN-RELATED"/>
    <property type="match status" value="1"/>
</dbReference>
<organism evidence="1 2">
    <name type="scientific">Lachnellula suecica</name>
    <dbReference type="NCBI Taxonomy" id="602035"/>
    <lineage>
        <taxon>Eukaryota</taxon>
        <taxon>Fungi</taxon>
        <taxon>Dikarya</taxon>
        <taxon>Ascomycota</taxon>
        <taxon>Pezizomycotina</taxon>
        <taxon>Leotiomycetes</taxon>
        <taxon>Helotiales</taxon>
        <taxon>Lachnaceae</taxon>
        <taxon>Lachnellula</taxon>
    </lineage>
</organism>
<sequence length="265" mass="29112">MSDSESYPKLPRNTVNRYGKPRGKYDYTTIHSIVNSTPILHISFPTPSASDPFPAILPMLGFMGSFATPSSPLSAPLDLYLHGYISSRLMRLGSSPGHGEEEGFPLTIAATHMDGLVLALTPNHHSYNYRSAVLHGYATAVEGVEEKLWAMERITDNVVANRWENTRIPPTKTEMTSTQILKVRIVDASAKVRAGGPSDDRADMKNEELRAKTWVGVVPTWTAFGQPVASAENRVKEVPGYLKEYLEGKNKEGRSNAENAVLGVK</sequence>
<name>A0A8T9C1T0_9HELO</name>
<proteinExistence type="predicted"/>
<dbReference type="SUPFAM" id="SSF50475">
    <property type="entry name" value="FMN-binding split barrel"/>
    <property type="match status" value="1"/>
</dbReference>
<evidence type="ECO:0000313" key="2">
    <source>
        <dbReference type="Proteomes" id="UP000469558"/>
    </source>
</evidence>
<keyword evidence="2" id="KW-1185">Reference proteome</keyword>
<dbReference type="InterPro" id="IPR024747">
    <property type="entry name" value="Pyridox_Oxase-rel"/>
</dbReference>
<gene>
    <name evidence="1" type="ORF">LSUE1_G005019</name>
</gene>
<evidence type="ECO:0008006" key="3">
    <source>
        <dbReference type="Google" id="ProtNLM"/>
    </source>
</evidence>